<organism evidence="1 2">
    <name type="scientific">Gossypium arboreum</name>
    <name type="common">Tree cotton</name>
    <name type="synonym">Gossypium nanking</name>
    <dbReference type="NCBI Taxonomy" id="29729"/>
    <lineage>
        <taxon>Eukaryota</taxon>
        <taxon>Viridiplantae</taxon>
        <taxon>Streptophyta</taxon>
        <taxon>Embryophyta</taxon>
        <taxon>Tracheophyta</taxon>
        <taxon>Spermatophyta</taxon>
        <taxon>Magnoliopsida</taxon>
        <taxon>eudicotyledons</taxon>
        <taxon>Gunneridae</taxon>
        <taxon>Pentapetalae</taxon>
        <taxon>rosids</taxon>
        <taxon>malvids</taxon>
        <taxon>Malvales</taxon>
        <taxon>Malvaceae</taxon>
        <taxon>Malvoideae</taxon>
        <taxon>Gossypium</taxon>
    </lineage>
</organism>
<evidence type="ECO:0000313" key="1">
    <source>
        <dbReference type="EMBL" id="KAK5784731.1"/>
    </source>
</evidence>
<reference evidence="1 2" key="1">
    <citation type="submission" date="2023-03" db="EMBL/GenBank/DDBJ databases">
        <title>WGS of Gossypium arboreum.</title>
        <authorList>
            <person name="Yu D."/>
        </authorList>
    </citation>
    <scope>NUCLEOTIDE SEQUENCE [LARGE SCALE GENOMIC DNA]</scope>
    <source>
        <tissue evidence="1">Leaf</tissue>
    </source>
</reference>
<comment type="caution">
    <text evidence="1">The sequence shown here is derived from an EMBL/GenBank/DDBJ whole genome shotgun (WGS) entry which is preliminary data.</text>
</comment>
<accession>A0ABR0N2M5</accession>
<evidence type="ECO:0008006" key="3">
    <source>
        <dbReference type="Google" id="ProtNLM"/>
    </source>
</evidence>
<keyword evidence="2" id="KW-1185">Reference proteome</keyword>
<proteinExistence type="predicted"/>
<gene>
    <name evidence="1" type="ORF">PVK06_039258</name>
</gene>
<sequence>MCSAVYTSPQAKVLDLIVESVNEPWLIASDFNSILDSSNRKEGAARVVFSCDLFQEFRYILNTHSRSDLEVDSNLDQLIAVLQNWNKVYGNIYTRKKDLVSELSRVQRILEVRRSSHLVSSEAKIRGEIDDLLNHEELLWFQKSRTAWLENDDRNTKYFHGRTMARRRANKVEGLKIDEGRWCFDDEVLKQHAVEFFPKIFTKQRHL</sequence>
<protein>
    <recommendedName>
        <fullName evidence="3">Endonuclease/exonuclease/phosphatase domain-containing protein</fullName>
    </recommendedName>
</protein>
<name>A0ABR0N2M5_GOSAR</name>
<evidence type="ECO:0000313" key="2">
    <source>
        <dbReference type="Proteomes" id="UP001358586"/>
    </source>
</evidence>
<dbReference type="EMBL" id="JARKNE010000011">
    <property type="protein sequence ID" value="KAK5784731.1"/>
    <property type="molecule type" value="Genomic_DNA"/>
</dbReference>
<dbReference type="Proteomes" id="UP001358586">
    <property type="component" value="Chromosome 11"/>
</dbReference>